<evidence type="ECO:0000256" key="4">
    <source>
        <dbReference type="SAM" id="MobiDB-lite"/>
    </source>
</evidence>
<dbReference type="Gene3D" id="3.40.50.1110">
    <property type="entry name" value="SGNH hydrolase"/>
    <property type="match status" value="1"/>
</dbReference>
<comment type="similarity">
    <text evidence="1">Belongs to the 'GDSL' lipolytic enzyme family.</text>
</comment>
<dbReference type="PANTHER" id="PTHR45648:SF7">
    <property type="entry name" value="OS12G0126100 PROTEIN"/>
    <property type="match status" value="1"/>
</dbReference>
<dbReference type="GO" id="GO:0016787">
    <property type="term" value="F:hydrolase activity"/>
    <property type="evidence" value="ECO:0007669"/>
    <property type="project" value="UniProtKB-KW"/>
</dbReference>
<keyword evidence="3" id="KW-0443">Lipid metabolism</keyword>
<dbReference type="AlphaFoldDB" id="A0ABC9H6F0"/>
<dbReference type="InterPro" id="IPR001087">
    <property type="entry name" value="GDSL"/>
</dbReference>
<dbReference type="Proteomes" id="UP001497457">
    <property type="component" value="Unassembled WGS sequence"/>
</dbReference>
<keyword evidence="3" id="KW-0442">Lipid degradation</keyword>
<organism evidence="6 7">
    <name type="scientific">Urochloa decumbens</name>
    <dbReference type="NCBI Taxonomy" id="240449"/>
    <lineage>
        <taxon>Eukaryota</taxon>
        <taxon>Viridiplantae</taxon>
        <taxon>Streptophyta</taxon>
        <taxon>Embryophyta</taxon>
        <taxon>Tracheophyta</taxon>
        <taxon>Spermatophyta</taxon>
        <taxon>Magnoliopsida</taxon>
        <taxon>Liliopsida</taxon>
        <taxon>Poales</taxon>
        <taxon>Poaceae</taxon>
        <taxon>PACMAD clade</taxon>
        <taxon>Panicoideae</taxon>
        <taxon>Panicodae</taxon>
        <taxon>Paniceae</taxon>
        <taxon>Melinidinae</taxon>
        <taxon>Urochloa</taxon>
    </lineage>
</organism>
<gene>
    <name evidence="5" type="ORF">URODEC1_LOCUS11125</name>
    <name evidence="6" type="ORF">URODEC1_LOCUS123516</name>
</gene>
<evidence type="ECO:0000256" key="2">
    <source>
        <dbReference type="ARBA" id="ARBA00022801"/>
    </source>
</evidence>
<dbReference type="EMBL" id="CAXIPR030003087">
    <property type="protein sequence ID" value="CAM0150437.1"/>
    <property type="molecule type" value="Genomic_DNA"/>
</dbReference>
<keyword evidence="7" id="KW-1185">Reference proteome</keyword>
<sequence length="402" mass="42319">MAPCSPPRTRGWVPPVSRQRHLNPRRERQLPVRARHNAAGMALLLLLLLSILLRLAGGAAATASEPSRSPATALFVLGDSTVSCGGSSSSILPLNLTAGPCLFPSAARRRLLPDLLAAKMGLPPPPPISTLNGTAARGVNFGGVQYGGGGGIFRTGAALGQQLRLAAETLQLLQLEEGNPQQDASSISGAVFVLSFGSDAYARLLARAPGDADAAAPKHGRRGLGRLLADRVARGVQELYEADVRRVAVIGVPPLGCAPRVMWAGGGGGGGCVEEANELIEGYNARLAARLEELRPQMPGADVVFCDVYKGMMEIISNPGRYGFEETTEACCGLGPFKATVGCLSKEMACRSPERHVWWDLYTPTDVVANLVTNWSWSWESPMMGICSPISLQHLAAGPPSS</sequence>
<evidence type="ECO:0000313" key="5">
    <source>
        <dbReference type="EMBL" id="CAL4904454.1"/>
    </source>
</evidence>
<dbReference type="Proteomes" id="UP001497457">
    <property type="component" value="Chromosome 11b"/>
</dbReference>
<proteinExistence type="inferred from homology"/>
<dbReference type="GO" id="GO:0016042">
    <property type="term" value="P:lipid catabolic process"/>
    <property type="evidence" value="ECO:0007669"/>
    <property type="project" value="UniProtKB-KW"/>
</dbReference>
<dbReference type="InterPro" id="IPR036514">
    <property type="entry name" value="SGNH_hydro_sf"/>
</dbReference>
<evidence type="ECO:0008006" key="8">
    <source>
        <dbReference type="Google" id="ProtNLM"/>
    </source>
</evidence>
<evidence type="ECO:0000256" key="1">
    <source>
        <dbReference type="ARBA" id="ARBA00008668"/>
    </source>
</evidence>
<evidence type="ECO:0000313" key="7">
    <source>
        <dbReference type="Proteomes" id="UP001497457"/>
    </source>
</evidence>
<name>A0ABC9H6F0_9POAL</name>
<evidence type="ECO:0000313" key="6">
    <source>
        <dbReference type="EMBL" id="CAM0150437.1"/>
    </source>
</evidence>
<protein>
    <recommendedName>
        <fullName evidence="8">GDSL esterase/lipase</fullName>
    </recommendedName>
</protein>
<dbReference type="Pfam" id="PF00657">
    <property type="entry name" value="Lipase_GDSL"/>
    <property type="match status" value="1"/>
</dbReference>
<reference evidence="6 7" key="1">
    <citation type="submission" date="2024-10" db="EMBL/GenBank/DDBJ databases">
        <authorList>
            <person name="Ryan C."/>
        </authorList>
    </citation>
    <scope>NUCLEOTIDE SEQUENCE [LARGE SCALE GENOMIC DNA]</scope>
</reference>
<dbReference type="PANTHER" id="PTHR45648">
    <property type="entry name" value="GDSL LIPASE/ACYLHYDROLASE FAMILY PROTEIN (AFU_ORTHOLOGUE AFUA_4G14700)"/>
    <property type="match status" value="1"/>
</dbReference>
<feature type="region of interest" description="Disordered" evidence="4">
    <location>
        <begin position="1"/>
        <end position="21"/>
    </location>
</feature>
<accession>A0ABC9H6F0</accession>
<keyword evidence="2" id="KW-0378">Hydrolase</keyword>
<dbReference type="InterPro" id="IPR051058">
    <property type="entry name" value="GDSL_Est/Lipase"/>
</dbReference>
<dbReference type="EMBL" id="OZ075121">
    <property type="protein sequence ID" value="CAL4904454.1"/>
    <property type="molecule type" value="Genomic_DNA"/>
</dbReference>
<evidence type="ECO:0000256" key="3">
    <source>
        <dbReference type="ARBA" id="ARBA00022963"/>
    </source>
</evidence>